<gene>
    <name evidence="4" type="ORF">GCM10025866_15250</name>
</gene>
<dbReference type="EMBL" id="AP027731">
    <property type="protein sequence ID" value="BDZ45616.1"/>
    <property type="molecule type" value="Genomic_DNA"/>
</dbReference>
<evidence type="ECO:0000313" key="4">
    <source>
        <dbReference type="EMBL" id="BDZ45616.1"/>
    </source>
</evidence>
<dbReference type="PANTHER" id="PTHR21666:SF270">
    <property type="entry name" value="MUREIN HYDROLASE ACTIVATOR ENVC"/>
    <property type="match status" value="1"/>
</dbReference>
<accession>A0ABN6XPL1</accession>
<dbReference type="RefSeq" id="WP_286278880.1">
    <property type="nucleotide sequence ID" value="NZ_AP027731.1"/>
</dbReference>
<evidence type="ECO:0000256" key="2">
    <source>
        <dbReference type="SAM" id="Phobius"/>
    </source>
</evidence>
<name>A0ABN6XPL1_9MICO</name>
<keyword evidence="2" id="KW-0472">Membrane</keyword>
<protein>
    <recommendedName>
        <fullName evidence="3">M23ase beta-sheet core domain-containing protein</fullName>
    </recommendedName>
</protein>
<dbReference type="CDD" id="cd12797">
    <property type="entry name" value="M23_peptidase"/>
    <property type="match status" value="1"/>
</dbReference>
<feature type="region of interest" description="Disordered" evidence="1">
    <location>
        <begin position="1"/>
        <end position="35"/>
    </location>
</feature>
<dbReference type="Pfam" id="PF01551">
    <property type="entry name" value="Peptidase_M23"/>
    <property type="match status" value="1"/>
</dbReference>
<evidence type="ECO:0000259" key="3">
    <source>
        <dbReference type="Pfam" id="PF01551"/>
    </source>
</evidence>
<feature type="transmembrane region" description="Helical" evidence="2">
    <location>
        <begin position="42"/>
        <end position="61"/>
    </location>
</feature>
<organism evidence="4 5">
    <name type="scientific">Naasia aerilata</name>
    <dbReference type="NCBI Taxonomy" id="1162966"/>
    <lineage>
        <taxon>Bacteria</taxon>
        <taxon>Bacillati</taxon>
        <taxon>Actinomycetota</taxon>
        <taxon>Actinomycetes</taxon>
        <taxon>Micrococcales</taxon>
        <taxon>Microbacteriaceae</taxon>
        <taxon>Naasia</taxon>
    </lineage>
</organism>
<keyword evidence="2" id="KW-0812">Transmembrane</keyword>
<dbReference type="SUPFAM" id="SSF51261">
    <property type="entry name" value="Duplicated hybrid motif"/>
    <property type="match status" value="1"/>
</dbReference>
<keyword evidence="2" id="KW-1133">Transmembrane helix</keyword>
<evidence type="ECO:0000313" key="5">
    <source>
        <dbReference type="Proteomes" id="UP001321498"/>
    </source>
</evidence>
<keyword evidence="5" id="KW-1185">Reference proteome</keyword>
<dbReference type="InterPro" id="IPR050570">
    <property type="entry name" value="Cell_wall_metabolism_enzyme"/>
</dbReference>
<dbReference type="InterPro" id="IPR016047">
    <property type="entry name" value="M23ase_b-sheet_dom"/>
</dbReference>
<feature type="domain" description="M23ase beta-sheet core" evidence="3">
    <location>
        <begin position="160"/>
        <end position="260"/>
    </location>
</feature>
<reference evidence="5" key="1">
    <citation type="journal article" date="2019" name="Int. J. Syst. Evol. Microbiol.">
        <title>The Global Catalogue of Microorganisms (GCM) 10K type strain sequencing project: providing services to taxonomists for standard genome sequencing and annotation.</title>
        <authorList>
            <consortium name="The Broad Institute Genomics Platform"/>
            <consortium name="The Broad Institute Genome Sequencing Center for Infectious Disease"/>
            <person name="Wu L."/>
            <person name="Ma J."/>
        </authorList>
    </citation>
    <scope>NUCLEOTIDE SEQUENCE [LARGE SCALE GENOMIC DNA]</scope>
    <source>
        <strain evidence="5">NBRC 108725</strain>
    </source>
</reference>
<dbReference type="Proteomes" id="UP001321498">
    <property type="component" value="Chromosome"/>
</dbReference>
<evidence type="ECO:0000256" key="1">
    <source>
        <dbReference type="SAM" id="MobiDB-lite"/>
    </source>
</evidence>
<dbReference type="InterPro" id="IPR011055">
    <property type="entry name" value="Dup_hybrid_motif"/>
</dbReference>
<sequence length="269" mass="28362">MTRKELRRQETLELAPARGPRRSRQGASVRPEPRRRSLLSRLARPLFTMTTMAAVAGMAFVTSVPANALLRVDDVAALQSHSSSDSGQVLAMSTAGSADIVRDGYDVRTAAQNAFAPEFSKVESFANNTETAVRWPFDGPVRVSDGFGPRVSPCSGCSSFHLGTDFLPGYGNPVYAMADGVVTSIGTEGGLGVHAVIDHLIDGQLVTTTSAHMQSGSVQVSVGQAVRAGDVIGLVGNTGDSTGPHLHFELRLGGAEPVDPNAWLQAHVR</sequence>
<dbReference type="PANTHER" id="PTHR21666">
    <property type="entry name" value="PEPTIDASE-RELATED"/>
    <property type="match status" value="1"/>
</dbReference>
<dbReference type="Gene3D" id="2.70.70.10">
    <property type="entry name" value="Glucose Permease (Domain IIA)"/>
    <property type="match status" value="1"/>
</dbReference>
<proteinExistence type="predicted"/>